<feature type="domain" description="Response regulatory" evidence="3">
    <location>
        <begin position="6"/>
        <end position="124"/>
    </location>
</feature>
<dbReference type="SUPFAM" id="SSF52172">
    <property type="entry name" value="CheY-like"/>
    <property type="match status" value="1"/>
</dbReference>
<dbReference type="GO" id="GO:0032993">
    <property type="term" value="C:protein-DNA complex"/>
    <property type="evidence" value="ECO:0007669"/>
    <property type="project" value="TreeGrafter"/>
</dbReference>
<dbReference type="PROSITE" id="PS50110">
    <property type="entry name" value="RESPONSE_REGULATORY"/>
    <property type="match status" value="1"/>
</dbReference>
<dbReference type="AlphaFoldDB" id="A0A2W4QPC7"/>
<evidence type="ECO:0000256" key="1">
    <source>
        <dbReference type="ARBA" id="ARBA00023125"/>
    </source>
</evidence>
<keyword evidence="1" id="KW-0238">DNA-binding</keyword>
<evidence type="ECO:0000313" key="5">
    <source>
        <dbReference type="Proteomes" id="UP000249396"/>
    </source>
</evidence>
<evidence type="ECO:0000256" key="2">
    <source>
        <dbReference type="PROSITE-ProRule" id="PRU00169"/>
    </source>
</evidence>
<name>A0A2W4QPC7_9GAMM</name>
<sequence>MMNKQRVVLIEDEYLARDELKDILRRKHKDVEIVGEAETTQAGWDLIEKGDVDGVFLDINIQTESQRAGMDLAHAIQSLTQPPWIVFTTAYQEFAVEAFDADPVFYLLKPLDDAKVAKAMDRVRKRCPPKKIAIKHQVTDRFGERRLAVEFVDPRAEILYVCTIPSSEALKVHLLGCRDLRVAGPLRDWQDLLEPYCFEKIRRDCLVNLAFRGGLQPHPFRDDAVQLTLKGSCPDRLTVSRVNRKGG</sequence>
<dbReference type="GO" id="GO:0006355">
    <property type="term" value="P:regulation of DNA-templated transcription"/>
    <property type="evidence" value="ECO:0007669"/>
    <property type="project" value="TreeGrafter"/>
</dbReference>
<dbReference type="Proteomes" id="UP000249396">
    <property type="component" value="Unassembled WGS sequence"/>
</dbReference>
<comment type="caution">
    <text evidence="4">The sequence shown here is derived from an EMBL/GenBank/DDBJ whole genome shotgun (WGS) entry which is preliminary data.</text>
</comment>
<dbReference type="SMART" id="SM00448">
    <property type="entry name" value="REC"/>
    <property type="match status" value="1"/>
</dbReference>
<accession>A0A2W4QPC7</accession>
<gene>
    <name evidence="4" type="ORF">DM484_21960</name>
</gene>
<keyword evidence="2" id="KW-0597">Phosphoprotein</keyword>
<dbReference type="GO" id="GO:0000156">
    <property type="term" value="F:phosphorelay response regulator activity"/>
    <property type="evidence" value="ECO:0007669"/>
    <property type="project" value="TreeGrafter"/>
</dbReference>
<protein>
    <recommendedName>
        <fullName evidence="3">Response regulatory domain-containing protein</fullName>
    </recommendedName>
</protein>
<reference evidence="4 5" key="1">
    <citation type="journal article" date="2018" name="Aquat. Microb. Ecol.">
        <title>Gammaproteobacterial methanotrophs dominate.</title>
        <authorList>
            <person name="Rissanen A.J."/>
            <person name="Saarenheimo J."/>
            <person name="Tiirola M."/>
            <person name="Peura S."/>
            <person name="Aalto S.L."/>
            <person name="Karvinen A."/>
            <person name="Nykanen H."/>
        </authorList>
    </citation>
    <scope>NUCLEOTIDE SEQUENCE [LARGE SCALE GENOMIC DNA]</scope>
    <source>
        <strain evidence="4">AMbin10</strain>
    </source>
</reference>
<dbReference type="InterPro" id="IPR001789">
    <property type="entry name" value="Sig_transdc_resp-reg_receiver"/>
</dbReference>
<dbReference type="PANTHER" id="PTHR48111">
    <property type="entry name" value="REGULATOR OF RPOS"/>
    <property type="match status" value="1"/>
</dbReference>
<proteinExistence type="predicted"/>
<dbReference type="Pfam" id="PF00072">
    <property type="entry name" value="Response_reg"/>
    <property type="match status" value="1"/>
</dbReference>
<dbReference type="InterPro" id="IPR011006">
    <property type="entry name" value="CheY-like_superfamily"/>
</dbReference>
<evidence type="ECO:0000259" key="3">
    <source>
        <dbReference type="PROSITE" id="PS50110"/>
    </source>
</evidence>
<dbReference type="GO" id="GO:0005829">
    <property type="term" value="C:cytosol"/>
    <property type="evidence" value="ECO:0007669"/>
    <property type="project" value="TreeGrafter"/>
</dbReference>
<dbReference type="PANTHER" id="PTHR48111:SF17">
    <property type="entry name" value="TRANSCRIPTIONAL REGULATORY PROTEIN YPDB"/>
    <property type="match status" value="1"/>
</dbReference>
<dbReference type="GO" id="GO:0000976">
    <property type="term" value="F:transcription cis-regulatory region binding"/>
    <property type="evidence" value="ECO:0007669"/>
    <property type="project" value="TreeGrafter"/>
</dbReference>
<dbReference type="Gene3D" id="3.40.50.2300">
    <property type="match status" value="1"/>
</dbReference>
<dbReference type="EMBL" id="QJPH01000438">
    <property type="protein sequence ID" value="PZN74035.1"/>
    <property type="molecule type" value="Genomic_DNA"/>
</dbReference>
<evidence type="ECO:0000313" key="4">
    <source>
        <dbReference type="EMBL" id="PZN74035.1"/>
    </source>
</evidence>
<dbReference type="InterPro" id="IPR039420">
    <property type="entry name" value="WalR-like"/>
</dbReference>
<feature type="modified residue" description="4-aspartylphosphate" evidence="2">
    <location>
        <position position="58"/>
    </location>
</feature>
<organism evidence="4 5">
    <name type="scientific">Candidatus Methylumidiphilus alinenensis</name>
    <dbReference type="NCBI Taxonomy" id="2202197"/>
    <lineage>
        <taxon>Bacteria</taxon>
        <taxon>Pseudomonadati</taxon>
        <taxon>Pseudomonadota</taxon>
        <taxon>Gammaproteobacteria</taxon>
        <taxon>Methylococcales</taxon>
        <taxon>Candidatus Methylumidiphilus</taxon>
    </lineage>
</organism>